<dbReference type="STRING" id="555874.SAMN04488065_1506"/>
<feature type="region of interest" description="Disordered" evidence="1">
    <location>
        <begin position="63"/>
        <end position="83"/>
    </location>
</feature>
<organism evidence="2 3">
    <name type="scientific">Haloplanus vescus</name>
    <dbReference type="NCBI Taxonomy" id="555874"/>
    <lineage>
        <taxon>Archaea</taxon>
        <taxon>Methanobacteriati</taxon>
        <taxon>Methanobacteriota</taxon>
        <taxon>Stenosarchaea group</taxon>
        <taxon>Halobacteria</taxon>
        <taxon>Halobacteriales</taxon>
        <taxon>Haloferacaceae</taxon>
        <taxon>Haloplanus</taxon>
    </lineage>
</organism>
<keyword evidence="3" id="KW-1185">Reference proteome</keyword>
<dbReference type="EMBL" id="FNQT01000001">
    <property type="protein sequence ID" value="SDZ97530.1"/>
    <property type="molecule type" value="Genomic_DNA"/>
</dbReference>
<sequence>MSAPSDSSDDGDAVDANTADSADSGGLSKRTLVRILVGFALGVPLAVEGATFFELFRRQLTGADEGDGGGGTSTATEAPDSAIDVGDDVLEATDRPETLRSAILREESGDRWPLSLTVEVENTGETDYEFQLLAVHLDDGRSVSGRTSTDRLAPGESRTITAEWSIPAGSTPRAVDAVALVYGDDGVETVERQVELAKIPVRGS</sequence>
<gene>
    <name evidence="2" type="ORF">SAMN04488065_1506</name>
</gene>
<proteinExistence type="predicted"/>
<protein>
    <submittedName>
        <fullName evidence="2">Uncharacterized protein</fullName>
    </submittedName>
</protein>
<reference evidence="2 3" key="1">
    <citation type="submission" date="2016-10" db="EMBL/GenBank/DDBJ databases">
        <authorList>
            <person name="de Groot N.N."/>
        </authorList>
    </citation>
    <scope>NUCLEOTIDE SEQUENCE [LARGE SCALE GENOMIC DNA]</scope>
    <source>
        <strain evidence="2 3">CGMCC 1.8712</strain>
    </source>
</reference>
<dbReference type="Gene3D" id="2.60.40.10">
    <property type="entry name" value="Immunoglobulins"/>
    <property type="match status" value="1"/>
</dbReference>
<name>A0A1H3XE75_9EURY</name>
<dbReference type="AlphaFoldDB" id="A0A1H3XE75"/>
<evidence type="ECO:0000313" key="2">
    <source>
        <dbReference type="EMBL" id="SDZ97530.1"/>
    </source>
</evidence>
<evidence type="ECO:0000256" key="1">
    <source>
        <dbReference type="SAM" id="MobiDB-lite"/>
    </source>
</evidence>
<dbReference type="InterPro" id="IPR013783">
    <property type="entry name" value="Ig-like_fold"/>
</dbReference>
<accession>A0A1H3XE75</accession>
<feature type="region of interest" description="Disordered" evidence="1">
    <location>
        <begin position="1"/>
        <end position="24"/>
    </location>
</feature>
<evidence type="ECO:0000313" key="3">
    <source>
        <dbReference type="Proteomes" id="UP000236755"/>
    </source>
</evidence>
<dbReference type="RefSeq" id="WP_092633431.1">
    <property type="nucleotide sequence ID" value="NZ_FNQT01000001.1"/>
</dbReference>
<dbReference type="OrthoDB" id="304988at2157"/>
<dbReference type="Proteomes" id="UP000236755">
    <property type="component" value="Unassembled WGS sequence"/>
</dbReference>